<proteinExistence type="predicted"/>
<dbReference type="InParanoid" id="K1RSY7"/>
<organism evidence="2">
    <name type="scientific">Magallana gigas</name>
    <name type="common">Pacific oyster</name>
    <name type="synonym">Crassostrea gigas</name>
    <dbReference type="NCBI Taxonomy" id="29159"/>
    <lineage>
        <taxon>Eukaryota</taxon>
        <taxon>Metazoa</taxon>
        <taxon>Spiralia</taxon>
        <taxon>Lophotrochozoa</taxon>
        <taxon>Mollusca</taxon>
        <taxon>Bivalvia</taxon>
        <taxon>Autobranchia</taxon>
        <taxon>Pteriomorphia</taxon>
        <taxon>Ostreida</taxon>
        <taxon>Ostreoidea</taxon>
        <taxon>Ostreidae</taxon>
        <taxon>Magallana</taxon>
    </lineage>
</organism>
<evidence type="ECO:0000313" key="2">
    <source>
        <dbReference type="EMBL" id="EKC37681.1"/>
    </source>
</evidence>
<gene>
    <name evidence="2" type="ORF">CGI_10024236</name>
</gene>
<dbReference type="EMBL" id="JH817333">
    <property type="protein sequence ID" value="EKC37681.1"/>
    <property type="molecule type" value="Genomic_DNA"/>
</dbReference>
<dbReference type="HOGENOM" id="CLU_2075413_0_0_1"/>
<feature type="region of interest" description="Disordered" evidence="1">
    <location>
        <begin position="35"/>
        <end position="58"/>
    </location>
</feature>
<name>K1RSY7_MAGGI</name>
<feature type="compositionally biased region" description="Polar residues" evidence="1">
    <location>
        <begin position="35"/>
        <end position="47"/>
    </location>
</feature>
<evidence type="ECO:0000256" key="1">
    <source>
        <dbReference type="SAM" id="MobiDB-lite"/>
    </source>
</evidence>
<protein>
    <submittedName>
        <fullName evidence="2">Uncharacterized protein</fullName>
    </submittedName>
</protein>
<accession>K1RSY7</accession>
<sequence length="118" mass="13547">MKNKANLHPLELKKVRQHSAKKKCAERKPSFLISSSSNECKTTSTSVEIDDSTDTSYSDKRLRDGREGVYLATQWQYVDLKSINIFYNEKPDPIKDLMQDKPHLQVHSACVFYAVHTS</sequence>
<reference evidence="2" key="1">
    <citation type="journal article" date="2012" name="Nature">
        <title>The oyster genome reveals stress adaptation and complexity of shell formation.</title>
        <authorList>
            <person name="Zhang G."/>
            <person name="Fang X."/>
            <person name="Guo X."/>
            <person name="Li L."/>
            <person name="Luo R."/>
            <person name="Xu F."/>
            <person name="Yang P."/>
            <person name="Zhang L."/>
            <person name="Wang X."/>
            <person name="Qi H."/>
            <person name="Xiong Z."/>
            <person name="Que H."/>
            <person name="Xie Y."/>
            <person name="Holland P.W."/>
            <person name="Paps J."/>
            <person name="Zhu Y."/>
            <person name="Wu F."/>
            <person name="Chen Y."/>
            <person name="Wang J."/>
            <person name="Peng C."/>
            <person name="Meng J."/>
            <person name="Yang L."/>
            <person name="Liu J."/>
            <person name="Wen B."/>
            <person name="Zhang N."/>
            <person name="Huang Z."/>
            <person name="Zhu Q."/>
            <person name="Feng Y."/>
            <person name="Mount A."/>
            <person name="Hedgecock D."/>
            <person name="Xu Z."/>
            <person name="Liu Y."/>
            <person name="Domazet-Loso T."/>
            <person name="Du Y."/>
            <person name="Sun X."/>
            <person name="Zhang S."/>
            <person name="Liu B."/>
            <person name="Cheng P."/>
            <person name="Jiang X."/>
            <person name="Li J."/>
            <person name="Fan D."/>
            <person name="Wang W."/>
            <person name="Fu W."/>
            <person name="Wang T."/>
            <person name="Wang B."/>
            <person name="Zhang J."/>
            <person name="Peng Z."/>
            <person name="Li Y."/>
            <person name="Li N."/>
            <person name="Wang J."/>
            <person name="Chen M."/>
            <person name="He Y."/>
            <person name="Tan F."/>
            <person name="Song X."/>
            <person name="Zheng Q."/>
            <person name="Huang R."/>
            <person name="Yang H."/>
            <person name="Du X."/>
            <person name="Chen L."/>
            <person name="Yang M."/>
            <person name="Gaffney P.M."/>
            <person name="Wang S."/>
            <person name="Luo L."/>
            <person name="She Z."/>
            <person name="Ming Y."/>
            <person name="Huang W."/>
            <person name="Zhang S."/>
            <person name="Huang B."/>
            <person name="Zhang Y."/>
            <person name="Qu T."/>
            <person name="Ni P."/>
            <person name="Miao G."/>
            <person name="Wang J."/>
            <person name="Wang Q."/>
            <person name="Steinberg C.E."/>
            <person name="Wang H."/>
            <person name="Li N."/>
            <person name="Qian L."/>
            <person name="Zhang G."/>
            <person name="Li Y."/>
            <person name="Yang H."/>
            <person name="Liu X."/>
            <person name="Wang J."/>
            <person name="Yin Y."/>
            <person name="Wang J."/>
        </authorList>
    </citation>
    <scope>NUCLEOTIDE SEQUENCE [LARGE SCALE GENOMIC DNA]</scope>
    <source>
        <strain evidence="2">05x7-T-G4-1.051#20</strain>
    </source>
</reference>
<dbReference type="AlphaFoldDB" id="K1RSY7"/>